<proteinExistence type="predicted"/>
<keyword evidence="3" id="KW-1185">Reference proteome</keyword>
<dbReference type="EMBL" id="LGRX02015279">
    <property type="protein sequence ID" value="KAK3263551.1"/>
    <property type="molecule type" value="Genomic_DNA"/>
</dbReference>
<accession>A0AAE0KWQ6</accession>
<name>A0AAE0KWQ6_9CHLO</name>
<organism evidence="2 3">
    <name type="scientific">Cymbomonas tetramitiformis</name>
    <dbReference type="NCBI Taxonomy" id="36881"/>
    <lineage>
        <taxon>Eukaryota</taxon>
        <taxon>Viridiplantae</taxon>
        <taxon>Chlorophyta</taxon>
        <taxon>Pyramimonadophyceae</taxon>
        <taxon>Pyramimonadales</taxon>
        <taxon>Pyramimonadaceae</taxon>
        <taxon>Cymbomonas</taxon>
    </lineage>
</organism>
<dbReference type="AlphaFoldDB" id="A0AAE0KWQ6"/>
<evidence type="ECO:0000313" key="2">
    <source>
        <dbReference type="EMBL" id="KAK3263551.1"/>
    </source>
</evidence>
<dbReference type="Proteomes" id="UP001190700">
    <property type="component" value="Unassembled WGS sequence"/>
</dbReference>
<evidence type="ECO:0000256" key="1">
    <source>
        <dbReference type="SAM" id="SignalP"/>
    </source>
</evidence>
<reference evidence="2 3" key="1">
    <citation type="journal article" date="2015" name="Genome Biol. Evol.">
        <title>Comparative Genomics of a Bacterivorous Green Alga Reveals Evolutionary Causalities and Consequences of Phago-Mixotrophic Mode of Nutrition.</title>
        <authorList>
            <person name="Burns J.A."/>
            <person name="Paasch A."/>
            <person name="Narechania A."/>
            <person name="Kim E."/>
        </authorList>
    </citation>
    <scope>NUCLEOTIDE SEQUENCE [LARGE SCALE GENOMIC DNA]</scope>
    <source>
        <strain evidence="2 3">PLY_AMNH</strain>
    </source>
</reference>
<protein>
    <submittedName>
        <fullName evidence="2">Uncharacterized protein</fullName>
    </submittedName>
</protein>
<keyword evidence="1" id="KW-0732">Signal</keyword>
<gene>
    <name evidence="2" type="ORF">CYMTET_27648</name>
</gene>
<comment type="caution">
    <text evidence="2">The sequence shown here is derived from an EMBL/GenBank/DDBJ whole genome shotgun (WGS) entry which is preliminary data.</text>
</comment>
<sequence length="255" mass="27373">MANSSTTDMRSRGGATAATLLMLLIMMCSDYGAEICGAQQSTTPISRDVAVERALRVIERFNPLISQLKFPCDDAFQLHDSCVDIIEKVPELLASAVHGESFTQVGQSTFSQLSEICTACDTQTLVSALKNLRATYPASAADDTCDGAFTSLGSFGPETLEVLLIGMCQKNEAQEYCMSPNILPAAIDATGIATALASPDVQEALSSPNPSPLALMRYFNLREICQGTPSEYSLRSIACPNDFLACQVFIDHFTT</sequence>
<evidence type="ECO:0000313" key="3">
    <source>
        <dbReference type="Proteomes" id="UP001190700"/>
    </source>
</evidence>
<feature type="signal peptide" evidence="1">
    <location>
        <begin position="1"/>
        <end position="32"/>
    </location>
</feature>
<feature type="chain" id="PRO_5042114187" evidence="1">
    <location>
        <begin position="33"/>
        <end position="255"/>
    </location>
</feature>